<keyword evidence="2" id="KW-1185">Reference proteome</keyword>
<dbReference type="EMBL" id="CP038241">
    <property type="protein sequence ID" value="QIV96518.1"/>
    <property type="molecule type" value="Genomic_DNA"/>
</dbReference>
<dbReference type="KEGG" id="aii:E4K63_06610"/>
<dbReference type="Proteomes" id="UP000502004">
    <property type="component" value="Chromosome"/>
</dbReference>
<name>A0AAE6YIX1_9GAMM</name>
<evidence type="ECO:0000313" key="1">
    <source>
        <dbReference type="EMBL" id="QIV96518.1"/>
    </source>
</evidence>
<proteinExistence type="predicted"/>
<protein>
    <recommendedName>
        <fullName evidence="3">BrnA antitoxin of type II toxin-antitoxin system</fullName>
    </recommendedName>
</protein>
<evidence type="ECO:0008006" key="3">
    <source>
        <dbReference type="Google" id="ProtNLM"/>
    </source>
</evidence>
<accession>A0AAE6YIX1</accession>
<dbReference type="AlphaFoldDB" id="A0AAE6YIX1"/>
<gene>
    <name evidence="1" type="ORF">E4K63_06610</name>
</gene>
<organism evidence="1 2">
    <name type="scientific">Allofrancisella inopinata</name>
    <dbReference type="NCBI Taxonomy" id="1085647"/>
    <lineage>
        <taxon>Bacteria</taxon>
        <taxon>Pseudomonadati</taxon>
        <taxon>Pseudomonadota</taxon>
        <taxon>Gammaproteobacteria</taxon>
        <taxon>Thiotrichales</taxon>
        <taxon>Francisellaceae</taxon>
        <taxon>Allofrancisella</taxon>
    </lineage>
</organism>
<sequence>MSKRKDFNKVWDSIGDKDIVYDNDSPDLSKVGNYESMTFDQLENLRLASQLEYDEKEVKDKKLSVKVSESELKEIKDFWGKNYTAKVRKFLLDFIHYSEKKHT</sequence>
<dbReference type="RefSeq" id="WP_133942333.1">
    <property type="nucleotide sequence ID" value="NZ_CP038241.1"/>
</dbReference>
<reference evidence="1 2" key="1">
    <citation type="submission" date="2019-03" db="EMBL/GenBank/DDBJ databases">
        <title>Complete Genome Sequence of Allofrancisella inopinata Strain SYSU YG23 Isolated from Water-Cooling Systems in China.</title>
        <authorList>
            <person name="Ohrman C."/>
            <person name="Uneklint I."/>
            <person name="Sjodin A."/>
        </authorList>
    </citation>
    <scope>NUCLEOTIDE SEQUENCE [LARGE SCALE GENOMIC DNA]</scope>
    <source>
        <strain evidence="1 2">SYSU YG23</strain>
    </source>
</reference>
<evidence type="ECO:0000313" key="2">
    <source>
        <dbReference type="Proteomes" id="UP000502004"/>
    </source>
</evidence>